<dbReference type="SUPFAM" id="SSF53448">
    <property type="entry name" value="Nucleotide-diphospho-sugar transferases"/>
    <property type="match status" value="1"/>
</dbReference>
<keyword evidence="3" id="KW-0460">Magnesium</keyword>
<dbReference type="InterPro" id="IPR025877">
    <property type="entry name" value="MobA-like_NTP_Trfase"/>
</dbReference>
<evidence type="ECO:0000313" key="6">
    <source>
        <dbReference type="Proteomes" id="UP000076661"/>
    </source>
</evidence>
<reference evidence="5 6" key="1">
    <citation type="submission" date="2013-07" db="EMBL/GenBank/DDBJ databases">
        <title>Comparative Genomic and Metabolomic Analysis of Twelve Strains of Pseudoalteromonas luteoviolacea.</title>
        <authorList>
            <person name="Vynne N.G."/>
            <person name="Mansson M."/>
            <person name="Gram L."/>
        </authorList>
    </citation>
    <scope>NUCLEOTIDE SEQUENCE [LARGE SCALE GENOMIC DNA]</scope>
    <source>
        <strain evidence="5 6">S4060-1</strain>
    </source>
</reference>
<protein>
    <recommendedName>
        <fullName evidence="4">MobA-like NTP transferase domain-containing protein</fullName>
    </recommendedName>
</protein>
<dbReference type="PATRIC" id="fig|1365257.3.peg.1004"/>
<evidence type="ECO:0000259" key="4">
    <source>
        <dbReference type="Pfam" id="PF12804"/>
    </source>
</evidence>
<accession>A0A162BAE9</accession>
<evidence type="ECO:0000256" key="1">
    <source>
        <dbReference type="ARBA" id="ARBA00022679"/>
    </source>
</evidence>
<evidence type="ECO:0000256" key="3">
    <source>
        <dbReference type="ARBA" id="ARBA00022842"/>
    </source>
</evidence>
<dbReference type="PANTHER" id="PTHR43584">
    <property type="entry name" value="NUCLEOTIDYL TRANSFERASE"/>
    <property type="match status" value="1"/>
</dbReference>
<dbReference type="PANTHER" id="PTHR43584:SF8">
    <property type="entry name" value="N-ACETYLMURAMATE ALPHA-1-PHOSPHATE URIDYLYLTRANSFERASE"/>
    <property type="match status" value="1"/>
</dbReference>
<dbReference type="Pfam" id="PF12804">
    <property type="entry name" value="NTP_transf_3"/>
    <property type="match status" value="1"/>
</dbReference>
<comment type="caution">
    <text evidence="5">The sequence shown here is derived from an EMBL/GenBank/DDBJ whole genome shotgun (WGS) entry which is preliminary data.</text>
</comment>
<dbReference type="Proteomes" id="UP000076661">
    <property type="component" value="Unassembled WGS sequence"/>
</dbReference>
<keyword evidence="2" id="KW-0548">Nucleotidyltransferase</keyword>
<name>A0A162BAE9_9GAMM</name>
<evidence type="ECO:0000256" key="2">
    <source>
        <dbReference type="ARBA" id="ARBA00022695"/>
    </source>
</evidence>
<dbReference type="GO" id="GO:0016779">
    <property type="term" value="F:nucleotidyltransferase activity"/>
    <property type="evidence" value="ECO:0007669"/>
    <property type="project" value="UniProtKB-KW"/>
</dbReference>
<evidence type="ECO:0000313" key="5">
    <source>
        <dbReference type="EMBL" id="KZN69095.1"/>
    </source>
</evidence>
<dbReference type="RefSeq" id="WP_063380224.1">
    <property type="nucleotide sequence ID" value="NZ_AUXX01000006.1"/>
</dbReference>
<sequence>MTDAVLPSLVVLAGGLGTRFGGGKQIAELPKVGKTIMELSILDAYRAGVRHVVLVINASVREVVESRILPRLPSDLQIDLAEQSIEAIPSRFATLVPNRKKPWGTGHALLCAKAFVSGNAIVITADDYYGPTAYLQLVEHFCSADHDTSNMAIVAYPLSQTMSEVGGVNRGVCQLDNNTLVSVHEYTDIKHAESGFTGIHDKQFKSINENALASMTCWGVTQPLFAHLEYQFERFLESHDSDVKKEYYLPDCIQHMINLEQTIVRVYRSRDRWFGVTYKEEIDSVAGKIHELRHG</sequence>
<dbReference type="EMBL" id="AUXX01000006">
    <property type="protein sequence ID" value="KZN69095.1"/>
    <property type="molecule type" value="Genomic_DNA"/>
</dbReference>
<dbReference type="AlphaFoldDB" id="A0A162BAE9"/>
<gene>
    <name evidence="5" type="ORF">N478_13005</name>
</gene>
<organism evidence="5 6">
    <name type="scientific">Pseudoalteromonas luteoviolacea S4060-1</name>
    <dbReference type="NCBI Taxonomy" id="1365257"/>
    <lineage>
        <taxon>Bacteria</taxon>
        <taxon>Pseudomonadati</taxon>
        <taxon>Pseudomonadota</taxon>
        <taxon>Gammaproteobacteria</taxon>
        <taxon>Alteromonadales</taxon>
        <taxon>Pseudoalteromonadaceae</taxon>
        <taxon>Pseudoalteromonas</taxon>
    </lineage>
</organism>
<proteinExistence type="predicted"/>
<dbReference type="Gene3D" id="3.90.550.10">
    <property type="entry name" value="Spore Coat Polysaccharide Biosynthesis Protein SpsA, Chain A"/>
    <property type="match status" value="1"/>
</dbReference>
<dbReference type="InterPro" id="IPR029044">
    <property type="entry name" value="Nucleotide-diphossugar_trans"/>
</dbReference>
<feature type="domain" description="MobA-like NTP transferase" evidence="4">
    <location>
        <begin position="10"/>
        <end position="145"/>
    </location>
</feature>
<dbReference type="InterPro" id="IPR050065">
    <property type="entry name" value="GlmU-like"/>
</dbReference>
<keyword evidence="1" id="KW-0808">Transferase</keyword>